<dbReference type="AlphaFoldDB" id="A0AAU7JC59"/>
<dbReference type="RefSeq" id="WP_406854640.1">
    <property type="nucleotide sequence ID" value="NZ_CP157484.1"/>
</dbReference>
<organism evidence="1">
    <name type="scientific">Alsobacter sp. KACC 23698</name>
    <dbReference type="NCBI Taxonomy" id="3149229"/>
    <lineage>
        <taxon>Bacteria</taxon>
        <taxon>Pseudomonadati</taxon>
        <taxon>Pseudomonadota</taxon>
        <taxon>Alphaproteobacteria</taxon>
        <taxon>Hyphomicrobiales</taxon>
        <taxon>Alsobacteraceae</taxon>
        <taxon>Alsobacter</taxon>
    </lineage>
</organism>
<name>A0AAU7JC59_9HYPH</name>
<reference evidence="1" key="1">
    <citation type="submission" date="2024-05" db="EMBL/GenBank/DDBJ databases">
        <authorList>
            <person name="Kim S."/>
            <person name="Heo J."/>
            <person name="Choi H."/>
            <person name="Choi Y."/>
            <person name="Kwon S.-W."/>
            <person name="Kim Y."/>
        </authorList>
    </citation>
    <scope>NUCLEOTIDE SEQUENCE</scope>
    <source>
        <strain evidence="1">KACC 23698</strain>
    </source>
</reference>
<evidence type="ECO:0000313" key="1">
    <source>
        <dbReference type="EMBL" id="XBO37812.1"/>
    </source>
</evidence>
<accession>A0AAU7JC59</accession>
<gene>
    <name evidence="1" type="ORF">ABEG18_19115</name>
</gene>
<protein>
    <submittedName>
        <fullName evidence="1">Uncharacterized protein</fullName>
    </submittedName>
</protein>
<proteinExistence type="predicted"/>
<sequence>MAAQESEIDMVRRHVRDGMKCVTRQQQVVSQLPLGGRSRELAEALLRQFEIVQNEHSSHLARLEFELQTESSQEIDPALSEL</sequence>
<dbReference type="EMBL" id="CP157484">
    <property type="protein sequence ID" value="XBO37812.1"/>
    <property type="molecule type" value="Genomic_DNA"/>
</dbReference>